<organism evidence="2 3">
    <name type="scientific">Symmachiella dynata</name>
    <dbReference type="NCBI Taxonomy" id="2527995"/>
    <lineage>
        <taxon>Bacteria</taxon>
        <taxon>Pseudomonadati</taxon>
        <taxon>Planctomycetota</taxon>
        <taxon>Planctomycetia</taxon>
        <taxon>Planctomycetales</taxon>
        <taxon>Planctomycetaceae</taxon>
        <taxon>Symmachiella</taxon>
    </lineage>
</organism>
<reference evidence="2 3" key="1">
    <citation type="submission" date="2019-02" db="EMBL/GenBank/DDBJ databases">
        <title>Deep-cultivation of Planctomycetes and their phenomic and genomic characterization uncovers novel biology.</title>
        <authorList>
            <person name="Wiegand S."/>
            <person name="Jogler M."/>
            <person name="Boedeker C."/>
            <person name="Pinto D."/>
            <person name="Vollmers J."/>
            <person name="Rivas-Marin E."/>
            <person name="Kohn T."/>
            <person name="Peeters S.H."/>
            <person name="Heuer A."/>
            <person name="Rast P."/>
            <person name="Oberbeckmann S."/>
            <person name="Bunk B."/>
            <person name="Jeske O."/>
            <person name="Meyerdierks A."/>
            <person name="Storesund J.E."/>
            <person name="Kallscheuer N."/>
            <person name="Luecker S."/>
            <person name="Lage O.M."/>
            <person name="Pohl T."/>
            <person name="Merkel B.J."/>
            <person name="Hornburger P."/>
            <person name="Mueller R.-W."/>
            <person name="Bruemmer F."/>
            <person name="Labrenz M."/>
            <person name="Spormann A.M."/>
            <person name="Op den Camp H."/>
            <person name="Overmann J."/>
            <person name="Amann R."/>
            <person name="Jetten M.S.M."/>
            <person name="Mascher T."/>
            <person name="Medema M.H."/>
            <person name="Devos D.P."/>
            <person name="Kaster A.-K."/>
            <person name="Ovreas L."/>
            <person name="Rohde M."/>
            <person name="Galperin M.Y."/>
            <person name="Jogler C."/>
        </authorList>
    </citation>
    <scope>NUCLEOTIDE SEQUENCE [LARGE SCALE GENOMIC DNA]</scope>
    <source>
        <strain evidence="2 3">Mal52</strain>
    </source>
</reference>
<dbReference type="KEGG" id="sdyn:Mal52_34340"/>
<accession>A0A517ZR81</accession>
<dbReference type="AlphaFoldDB" id="A0A517ZR81"/>
<gene>
    <name evidence="2" type="ORF">Mal52_34340</name>
</gene>
<dbReference type="Proteomes" id="UP000319383">
    <property type="component" value="Chromosome"/>
</dbReference>
<evidence type="ECO:0000259" key="1">
    <source>
        <dbReference type="PROSITE" id="PS51819"/>
    </source>
</evidence>
<dbReference type="RefSeq" id="WP_197534247.1">
    <property type="nucleotide sequence ID" value="NZ_CP036276.1"/>
</dbReference>
<dbReference type="PROSITE" id="PS51819">
    <property type="entry name" value="VOC"/>
    <property type="match status" value="1"/>
</dbReference>
<dbReference type="CDD" id="cd06587">
    <property type="entry name" value="VOC"/>
    <property type="match status" value="1"/>
</dbReference>
<proteinExistence type="predicted"/>
<dbReference type="Gene3D" id="3.10.180.10">
    <property type="entry name" value="2,3-Dihydroxybiphenyl 1,2-Dioxygenase, domain 1"/>
    <property type="match status" value="1"/>
</dbReference>
<dbReference type="InterPro" id="IPR029068">
    <property type="entry name" value="Glyas_Bleomycin-R_OHBP_Dase"/>
</dbReference>
<evidence type="ECO:0000313" key="2">
    <source>
        <dbReference type="EMBL" id="QDU44948.1"/>
    </source>
</evidence>
<protein>
    <submittedName>
        <fullName evidence="2">Glyoxalase-like domain protein</fullName>
    </submittedName>
</protein>
<dbReference type="EMBL" id="CP036276">
    <property type="protein sequence ID" value="QDU44948.1"/>
    <property type="molecule type" value="Genomic_DNA"/>
</dbReference>
<evidence type="ECO:0000313" key="3">
    <source>
        <dbReference type="Proteomes" id="UP000319383"/>
    </source>
</evidence>
<dbReference type="InterPro" id="IPR037523">
    <property type="entry name" value="VOC_core"/>
</dbReference>
<name>A0A517ZR81_9PLAN</name>
<feature type="domain" description="VOC" evidence="1">
    <location>
        <begin position="21"/>
        <end position="136"/>
    </location>
</feature>
<dbReference type="Pfam" id="PF00903">
    <property type="entry name" value="Glyoxalase"/>
    <property type="match status" value="1"/>
</dbReference>
<keyword evidence="3" id="KW-1185">Reference proteome</keyword>
<dbReference type="InterPro" id="IPR004360">
    <property type="entry name" value="Glyas_Fos-R_dOase_dom"/>
</dbReference>
<sequence length="149" mass="16845">MSHVGQHRQAQVLEGNLIANRLEHANLTVRDIDATVRFLRTAFPEFIVRGEGIQNGDRWLHVGSDDSYIALNESSDGFSETGPLNHLGFAVDDVNAVVSRLLEAGYREGFIAPEHPHRRRKYFFDADGIEWEFVEYASGDPAQRNDYSL</sequence>
<dbReference type="SUPFAM" id="SSF54593">
    <property type="entry name" value="Glyoxalase/Bleomycin resistance protein/Dihydroxybiphenyl dioxygenase"/>
    <property type="match status" value="1"/>
</dbReference>